<dbReference type="HOGENOM" id="CLU_3071765_0_0_1"/>
<proteinExistence type="predicted"/>
<name>G7LGS2_MEDTR</name>
<protein>
    <submittedName>
        <fullName evidence="1 2">Uncharacterized protein</fullName>
    </submittedName>
</protein>
<accession>G7LGS2</accession>
<reference evidence="1 3" key="2">
    <citation type="journal article" date="2014" name="BMC Genomics">
        <title>An improved genome release (version Mt4.0) for the model legume Medicago truncatula.</title>
        <authorList>
            <person name="Tang H."/>
            <person name="Krishnakumar V."/>
            <person name="Bidwell S."/>
            <person name="Rosen B."/>
            <person name="Chan A."/>
            <person name="Zhou S."/>
            <person name="Gentzbittel L."/>
            <person name="Childs K.L."/>
            <person name="Yandell M."/>
            <person name="Gundlach H."/>
            <person name="Mayer K.F."/>
            <person name="Schwartz D.C."/>
            <person name="Town C.D."/>
        </authorList>
    </citation>
    <scope>GENOME REANNOTATION</scope>
    <source>
        <strain evidence="2 3">cv. Jemalong A17</strain>
    </source>
</reference>
<dbReference type="EMBL" id="CM001224">
    <property type="protein sequence ID" value="AET02362.1"/>
    <property type="molecule type" value="Genomic_DNA"/>
</dbReference>
<dbReference type="AlphaFoldDB" id="G7LGS2"/>
<evidence type="ECO:0000313" key="2">
    <source>
        <dbReference type="EnsemblPlants" id="AET02362"/>
    </source>
</evidence>
<reference evidence="2" key="3">
    <citation type="submission" date="2015-04" db="UniProtKB">
        <authorList>
            <consortium name="EnsemblPlants"/>
        </authorList>
    </citation>
    <scope>IDENTIFICATION</scope>
    <source>
        <strain evidence="2">cv. Jemalong A17</strain>
    </source>
</reference>
<keyword evidence="3" id="KW-1185">Reference proteome</keyword>
<organism evidence="1 3">
    <name type="scientific">Medicago truncatula</name>
    <name type="common">Barrel medic</name>
    <name type="synonym">Medicago tribuloides</name>
    <dbReference type="NCBI Taxonomy" id="3880"/>
    <lineage>
        <taxon>Eukaryota</taxon>
        <taxon>Viridiplantae</taxon>
        <taxon>Streptophyta</taxon>
        <taxon>Embryophyta</taxon>
        <taxon>Tracheophyta</taxon>
        <taxon>Spermatophyta</taxon>
        <taxon>Magnoliopsida</taxon>
        <taxon>eudicotyledons</taxon>
        <taxon>Gunneridae</taxon>
        <taxon>Pentapetalae</taxon>
        <taxon>rosids</taxon>
        <taxon>fabids</taxon>
        <taxon>Fabales</taxon>
        <taxon>Fabaceae</taxon>
        <taxon>Papilionoideae</taxon>
        <taxon>50 kb inversion clade</taxon>
        <taxon>NPAAA clade</taxon>
        <taxon>Hologalegina</taxon>
        <taxon>IRL clade</taxon>
        <taxon>Trifolieae</taxon>
        <taxon>Medicago</taxon>
    </lineage>
</organism>
<reference evidence="1 3" key="1">
    <citation type="journal article" date="2011" name="Nature">
        <title>The Medicago genome provides insight into the evolution of rhizobial symbioses.</title>
        <authorList>
            <person name="Young N.D."/>
            <person name="Debelle F."/>
            <person name="Oldroyd G.E."/>
            <person name="Geurts R."/>
            <person name="Cannon S.B."/>
            <person name="Udvardi M.K."/>
            <person name="Benedito V.A."/>
            <person name="Mayer K.F."/>
            <person name="Gouzy J."/>
            <person name="Schoof H."/>
            <person name="Van de Peer Y."/>
            <person name="Proost S."/>
            <person name="Cook D.R."/>
            <person name="Meyers B.C."/>
            <person name="Spannagl M."/>
            <person name="Cheung F."/>
            <person name="De Mita S."/>
            <person name="Krishnakumar V."/>
            <person name="Gundlach H."/>
            <person name="Zhou S."/>
            <person name="Mudge J."/>
            <person name="Bharti A.K."/>
            <person name="Murray J.D."/>
            <person name="Naoumkina M.A."/>
            <person name="Rosen B."/>
            <person name="Silverstein K.A."/>
            <person name="Tang H."/>
            <person name="Rombauts S."/>
            <person name="Zhao P.X."/>
            <person name="Zhou P."/>
            <person name="Barbe V."/>
            <person name="Bardou P."/>
            <person name="Bechner M."/>
            <person name="Bellec A."/>
            <person name="Berger A."/>
            <person name="Berges H."/>
            <person name="Bidwell S."/>
            <person name="Bisseling T."/>
            <person name="Choisne N."/>
            <person name="Couloux A."/>
            <person name="Denny R."/>
            <person name="Deshpande S."/>
            <person name="Dai X."/>
            <person name="Doyle J.J."/>
            <person name="Dudez A.M."/>
            <person name="Farmer A.D."/>
            <person name="Fouteau S."/>
            <person name="Franken C."/>
            <person name="Gibelin C."/>
            <person name="Gish J."/>
            <person name="Goldstein S."/>
            <person name="Gonzalez A.J."/>
            <person name="Green P.J."/>
            <person name="Hallab A."/>
            <person name="Hartog M."/>
            <person name="Hua A."/>
            <person name="Humphray S.J."/>
            <person name="Jeong D.H."/>
            <person name="Jing Y."/>
            <person name="Jocker A."/>
            <person name="Kenton S.M."/>
            <person name="Kim D.J."/>
            <person name="Klee K."/>
            <person name="Lai H."/>
            <person name="Lang C."/>
            <person name="Lin S."/>
            <person name="Macmil S.L."/>
            <person name="Magdelenat G."/>
            <person name="Matthews L."/>
            <person name="McCorrison J."/>
            <person name="Monaghan E.L."/>
            <person name="Mun J.H."/>
            <person name="Najar F.Z."/>
            <person name="Nicholson C."/>
            <person name="Noirot C."/>
            <person name="O'Bleness M."/>
            <person name="Paule C.R."/>
            <person name="Poulain J."/>
            <person name="Prion F."/>
            <person name="Qin B."/>
            <person name="Qu C."/>
            <person name="Retzel E.F."/>
            <person name="Riddle C."/>
            <person name="Sallet E."/>
            <person name="Samain S."/>
            <person name="Samson N."/>
            <person name="Sanders I."/>
            <person name="Saurat O."/>
            <person name="Scarpelli C."/>
            <person name="Schiex T."/>
            <person name="Segurens B."/>
            <person name="Severin A.J."/>
            <person name="Sherrier D.J."/>
            <person name="Shi R."/>
            <person name="Sims S."/>
            <person name="Singer S.R."/>
            <person name="Sinharoy S."/>
            <person name="Sterck L."/>
            <person name="Viollet A."/>
            <person name="Wang B.B."/>
            <person name="Wang K."/>
            <person name="Wang M."/>
            <person name="Wang X."/>
            <person name="Warfsmann J."/>
            <person name="Weissenbach J."/>
            <person name="White D.D."/>
            <person name="White J.D."/>
            <person name="Wiley G.B."/>
            <person name="Wincker P."/>
            <person name="Xing Y."/>
            <person name="Yang L."/>
            <person name="Yao Z."/>
            <person name="Ying F."/>
            <person name="Zhai J."/>
            <person name="Zhou L."/>
            <person name="Zuber A."/>
            <person name="Denarie J."/>
            <person name="Dixon R.A."/>
            <person name="May G.D."/>
            <person name="Schwartz D.C."/>
            <person name="Rogers J."/>
            <person name="Quetier F."/>
            <person name="Town C.D."/>
            <person name="Roe B.A."/>
        </authorList>
    </citation>
    <scope>NUCLEOTIDE SEQUENCE [LARGE SCALE GENOMIC DNA]</scope>
    <source>
        <strain evidence="1">A17</strain>
        <strain evidence="2 3">cv. Jemalong A17</strain>
    </source>
</reference>
<dbReference type="PaxDb" id="3880-AET02362"/>
<dbReference type="EnsemblPlants" id="AET02362">
    <property type="protein sequence ID" value="AET02362"/>
    <property type="gene ID" value="MTR_8g039570"/>
</dbReference>
<gene>
    <name evidence="1" type="ordered locus">MTR_8g039570</name>
</gene>
<evidence type="ECO:0000313" key="3">
    <source>
        <dbReference type="Proteomes" id="UP000002051"/>
    </source>
</evidence>
<sequence>MKMRKLDRGLLIHLLYMYVNKNIPSFSNFSMFLLRDKVHVSDLVASENSEDVF</sequence>
<dbReference type="Proteomes" id="UP000002051">
    <property type="component" value="Chromosome 8"/>
</dbReference>
<evidence type="ECO:0000313" key="1">
    <source>
        <dbReference type="EMBL" id="AET02362.1"/>
    </source>
</evidence>